<evidence type="ECO:0008006" key="3">
    <source>
        <dbReference type="Google" id="ProtNLM"/>
    </source>
</evidence>
<dbReference type="AlphaFoldDB" id="B8DLF0"/>
<feature type="region of interest" description="Disordered" evidence="1">
    <location>
        <begin position="71"/>
        <end position="91"/>
    </location>
</feature>
<evidence type="ECO:0000313" key="2">
    <source>
        <dbReference type="EMBL" id="ACL08212.1"/>
    </source>
</evidence>
<name>B8DLF0_NITV9</name>
<dbReference type="OrthoDB" id="5457884at2"/>
<organism evidence="2">
    <name type="scientific">Nitratidesulfovibrio vulgaris (strain DSM 19637 / Miyazaki F)</name>
    <name type="common">Desulfovibrio vulgaris</name>
    <dbReference type="NCBI Taxonomy" id="883"/>
    <lineage>
        <taxon>Bacteria</taxon>
        <taxon>Pseudomonadati</taxon>
        <taxon>Thermodesulfobacteriota</taxon>
        <taxon>Desulfovibrionia</taxon>
        <taxon>Desulfovibrionales</taxon>
        <taxon>Desulfovibrionaceae</taxon>
        <taxon>Nitratidesulfovibrio</taxon>
    </lineage>
</organism>
<reference evidence="2" key="1">
    <citation type="submission" date="2008-10" db="EMBL/GenBank/DDBJ databases">
        <title>Complete sequence of Desulfovibrio vulgaris str. 'Miyazaki F'.</title>
        <authorList>
            <person name="Lucas S."/>
            <person name="Copeland A."/>
            <person name="Lapidus A."/>
            <person name="Glavina del Rio T."/>
            <person name="Dalin E."/>
            <person name="Tice H."/>
            <person name="Bruce D."/>
            <person name="Goodwin L."/>
            <person name="Pitluck S."/>
            <person name="Sims D."/>
            <person name="Brettin T."/>
            <person name="Detter J.C."/>
            <person name="Han C."/>
            <person name="Larimer F."/>
            <person name="Land M."/>
            <person name="Hauser L."/>
            <person name="Kyrpides N."/>
            <person name="Mikhailova N."/>
            <person name="Hazen T.C."/>
            <person name="Richardson P."/>
        </authorList>
    </citation>
    <scope>NUCLEOTIDE SEQUENCE</scope>
    <source>
        <strain evidence="2">Miyazaki F</strain>
    </source>
</reference>
<dbReference type="EMBL" id="CP001197">
    <property type="protein sequence ID" value="ACL08212.1"/>
    <property type="molecule type" value="Genomic_DNA"/>
</dbReference>
<dbReference type="HOGENOM" id="CLU_187502_0_0_7"/>
<protein>
    <recommendedName>
        <fullName evidence="3">HTH cro/C1-type domain-containing protein</fullName>
    </recommendedName>
</protein>
<dbReference type="STRING" id="883.DvMF_1263"/>
<accession>B8DLF0</accession>
<dbReference type="eggNOG" id="ENOG5032EUI">
    <property type="taxonomic scope" value="Bacteria"/>
</dbReference>
<sequence>MMTRADCGHRRGDASDFIRRELRRRNHTMRSLAALIGLSGEAVAKTVRGELHSPRVLDALRDLGVPEKYLFDPRRLAQPQPLTQPERQDAA</sequence>
<evidence type="ECO:0000256" key="1">
    <source>
        <dbReference type="SAM" id="MobiDB-lite"/>
    </source>
</evidence>
<proteinExistence type="predicted"/>
<gene>
    <name evidence="2" type="ordered locus">DvMF_1263</name>
</gene>
<dbReference type="KEGG" id="dvm:DvMF_1263"/>